<dbReference type="OrthoDB" id="9780518at2"/>
<evidence type="ECO:0000256" key="1">
    <source>
        <dbReference type="ARBA" id="ARBA00007789"/>
    </source>
</evidence>
<sequence length="348" mass="37050">MTDLKLSVLDLFPVSEGMTPGEALENSLKLAEAADCYQYSRYWVAEHHNTETFVSSATEILLGLAAQRTQRIRIGSGGIMLPNHSPLKVAENFLTLEALFPGRIDLGLGRAPGTDGRTALALRRAPDALATDDFGAQIAMLQAFAGEAEWPGTSLFSTVQAHPQGPLPPLYILGSSLFGAQLAGRLGRPYAFAYHFSGFDPREALDTYRRHFRPSQHLAEPYAILGVNAVAAPTTAEAHELSLTGAALALGIAAGRRGPLMSPTDAREWLKQMEVAPQQMLKKAVIGSGEEVWAGLQGLAASTGAQELMITTHTHDPLARRRSYRLIAQAAGLMDAPAAESTAAAGGV</sequence>
<evidence type="ECO:0000313" key="3">
    <source>
        <dbReference type="EMBL" id="ADY27159.1"/>
    </source>
</evidence>
<organism evidence="3 4">
    <name type="scientific">Deinococcus proteolyticus (strain ATCC 35074 / DSM 20540 / JCM 6276 / NBRC 101906 / NCIMB 13154 / VKM Ac-1939 / CCM 2703 / MRP)</name>
    <dbReference type="NCBI Taxonomy" id="693977"/>
    <lineage>
        <taxon>Bacteria</taxon>
        <taxon>Thermotogati</taxon>
        <taxon>Deinococcota</taxon>
        <taxon>Deinococci</taxon>
        <taxon>Deinococcales</taxon>
        <taxon>Deinococcaceae</taxon>
        <taxon>Deinococcus</taxon>
    </lineage>
</organism>
<dbReference type="InterPro" id="IPR011251">
    <property type="entry name" value="Luciferase-like_dom"/>
</dbReference>
<name>F0RPV7_DEIPM</name>
<dbReference type="HOGENOM" id="CLU_027853_9_1_0"/>
<dbReference type="RefSeq" id="WP_013622891.1">
    <property type="nucleotide sequence ID" value="NC_015169.1"/>
</dbReference>
<dbReference type="PANTHER" id="PTHR30137">
    <property type="entry name" value="LUCIFERASE-LIKE MONOOXYGENASE"/>
    <property type="match status" value="1"/>
</dbReference>
<keyword evidence="4" id="KW-1185">Reference proteome</keyword>
<gene>
    <name evidence="3" type="ordered locus">Deipr_2028</name>
</gene>
<dbReference type="GO" id="GO:0016705">
    <property type="term" value="F:oxidoreductase activity, acting on paired donors, with incorporation or reduction of molecular oxygen"/>
    <property type="evidence" value="ECO:0007669"/>
    <property type="project" value="InterPro"/>
</dbReference>
<dbReference type="Pfam" id="PF00296">
    <property type="entry name" value="Bac_luciferase"/>
    <property type="match status" value="1"/>
</dbReference>
<accession>F0RPV7</accession>
<proteinExistence type="predicted"/>
<dbReference type="PANTHER" id="PTHR30137:SF6">
    <property type="entry name" value="LUCIFERASE-LIKE MONOOXYGENASE"/>
    <property type="match status" value="1"/>
</dbReference>
<reference evidence="3 4" key="1">
    <citation type="submission" date="2011-02" db="EMBL/GenBank/DDBJ databases">
        <title>The complete sequence of plasmid1 of Deinococcus proteolyticus DSM 20540.</title>
        <authorList>
            <consortium name="US DOE Joint Genome Institute (JGI-PGF)"/>
            <person name="Lucas S."/>
            <person name="Copeland A."/>
            <person name="Lapidus A."/>
            <person name="Bruce D."/>
            <person name="Goodwin L."/>
            <person name="Pitluck S."/>
            <person name="Kyrpides N."/>
            <person name="Mavromatis K."/>
            <person name="Pagani I."/>
            <person name="Ivanova N."/>
            <person name="Ovchinnikova G."/>
            <person name="Zeytun A."/>
            <person name="Detter J.C."/>
            <person name="Han C."/>
            <person name="Land M."/>
            <person name="Hauser L."/>
            <person name="Markowitz V."/>
            <person name="Cheng J.-F."/>
            <person name="Hugenholtz P."/>
            <person name="Woyke T."/>
            <person name="Wu D."/>
            <person name="Pukall R."/>
            <person name="Steenblock K."/>
            <person name="Brambilla E."/>
            <person name="Klenk H.-P."/>
            <person name="Eisen J.A."/>
        </authorList>
    </citation>
    <scope>NUCLEOTIDE SEQUENCE [LARGE SCALE GENOMIC DNA]</scope>
    <source>
        <strain evidence="4">ATCC 35074 / DSM 20540 / JCM 6276 / NBRC 101906 / NCIMB 13154 / VKM Ac-1939 / CCM 2703 / MRP</strain>
        <plasmid evidence="4">Plasmid pDEIPR01</plasmid>
    </source>
</reference>
<dbReference type="InterPro" id="IPR019949">
    <property type="entry name" value="CmoO-like"/>
</dbReference>
<dbReference type="KEGG" id="dpt:Deipr_2028"/>
<evidence type="ECO:0000313" key="4">
    <source>
        <dbReference type="Proteomes" id="UP000007718"/>
    </source>
</evidence>
<dbReference type="FunFam" id="3.20.20.30:FF:000002">
    <property type="entry name" value="LLM class flavin-dependent oxidoreductase"/>
    <property type="match status" value="1"/>
</dbReference>
<dbReference type="Gene3D" id="3.20.20.30">
    <property type="entry name" value="Luciferase-like domain"/>
    <property type="match status" value="1"/>
</dbReference>
<keyword evidence="3" id="KW-0614">Plasmid</keyword>
<protein>
    <submittedName>
        <fullName evidence="3">Luciferase family oxidoreductase, group 1</fullName>
    </submittedName>
</protein>
<comment type="similarity">
    <text evidence="1">To bacterial alkanal monooxygenase alpha and beta chains.</text>
</comment>
<feature type="domain" description="Luciferase-like" evidence="2">
    <location>
        <begin position="6"/>
        <end position="305"/>
    </location>
</feature>
<dbReference type="InterPro" id="IPR036661">
    <property type="entry name" value="Luciferase-like_sf"/>
</dbReference>
<dbReference type="SUPFAM" id="SSF51679">
    <property type="entry name" value="Bacterial luciferase-like"/>
    <property type="match status" value="1"/>
</dbReference>
<dbReference type="InterPro" id="IPR050766">
    <property type="entry name" value="Bact_Lucif_Oxidored"/>
</dbReference>
<dbReference type="NCBIfam" id="TIGR03558">
    <property type="entry name" value="oxido_grp_1"/>
    <property type="match status" value="1"/>
</dbReference>
<evidence type="ECO:0000259" key="2">
    <source>
        <dbReference type="Pfam" id="PF00296"/>
    </source>
</evidence>
<dbReference type="CDD" id="cd00347">
    <property type="entry name" value="Flavin_utilizing_monoxygenases"/>
    <property type="match status" value="1"/>
</dbReference>
<geneLocation type="plasmid" evidence="3 4">
    <name>pDEIPR01</name>
</geneLocation>
<dbReference type="Proteomes" id="UP000007718">
    <property type="component" value="Plasmid pDEIPR01"/>
</dbReference>
<dbReference type="AlphaFoldDB" id="F0RPV7"/>
<dbReference type="GO" id="GO:0005829">
    <property type="term" value="C:cytosol"/>
    <property type="evidence" value="ECO:0007669"/>
    <property type="project" value="TreeGrafter"/>
</dbReference>
<dbReference type="EMBL" id="CP002537">
    <property type="protein sequence ID" value="ADY27159.1"/>
    <property type="molecule type" value="Genomic_DNA"/>
</dbReference>